<dbReference type="GO" id="GO:0032259">
    <property type="term" value="P:methylation"/>
    <property type="evidence" value="ECO:0007669"/>
    <property type="project" value="UniProtKB-KW"/>
</dbReference>
<organism evidence="5 6">
    <name type="scientific">Iamia majanohamensis</name>
    <dbReference type="NCBI Taxonomy" id="467976"/>
    <lineage>
        <taxon>Bacteria</taxon>
        <taxon>Bacillati</taxon>
        <taxon>Actinomycetota</taxon>
        <taxon>Acidimicrobiia</taxon>
        <taxon>Acidimicrobiales</taxon>
        <taxon>Iamiaceae</taxon>
        <taxon>Iamia</taxon>
    </lineage>
</organism>
<sequence>MESIAGNRAHWNAAAHHWVGAGRRSWATDEVTWGVFGVPEADVGALPDVAGRDVVELGCGTGYVSAWLARRGARSVVGVDPTEGQLATARTLQREHRLPFPLLQAAGEAVPLRDACCDVVVSEYGAAIWADPRVWLGEAARLLRPGGELAFLGSSVAFLLCCQDDGSPPTAEMRNPQRGMHRWTWPDDPAVEFHVSHGEMLRLLRAAGFEVLDLIEVYAPEGAADATLHDGKVDFVTAAWARRWPIEEVWRARRT</sequence>
<dbReference type="EMBL" id="CP116942">
    <property type="protein sequence ID" value="WCO67486.1"/>
    <property type="molecule type" value="Genomic_DNA"/>
</dbReference>
<dbReference type="GO" id="GO:0008757">
    <property type="term" value="F:S-adenosylmethionine-dependent methyltransferase activity"/>
    <property type="evidence" value="ECO:0007669"/>
    <property type="project" value="InterPro"/>
</dbReference>
<proteinExistence type="inferred from homology"/>
<dbReference type="Pfam" id="PF08241">
    <property type="entry name" value="Methyltransf_11"/>
    <property type="match status" value="1"/>
</dbReference>
<dbReference type="RefSeq" id="WP_272737007.1">
    <property type="nucleotide sequence ID" value="NZ_CP116942.1"/>
</dbReference>
<dbReference type="AlphaFoldDB" id="A0AAE9Y859"/>
<evidence type="ECO:0000256" key="3">
    <source>
        <dbReference type="ARBA" id="ARBA00022679"/>
    </source>
</evidence>
<evidence type="ECO:0000313" key="5">
    <source>
        <dbReference type="EMBL" id="WCO67486.1"/>
    </source>
</evidence>
<dbReference type="KEGG" id="ima:PO878_01975"/>
<evidence type="ECO:0000256" key="1">
    <source>
        <dbReference type="ARBA" id="ARBA00008361"/>
    </source>
</evidence>
<dbReference type="CDD" id="cd02440">
    <property type="entry name" value="AdoMet_MTases"/>
    <property type="match status" value="1"/>
</dbReference>
<name>A0AAE9Y859_9ACTN</name>
<reference evidence="5" key="1">
    <citation type="submission" date="2023-01" db="EMBL/GenBank/DDBJ databases">
        <title>The diversity of Class Acidimicrobiia in South China Sea sediment environments and the proposal of Iamia marina sp. nov., a novel species of the genus Iamia.</title>
        <authorList>
            <person name="He Y."/>
            <person name="Tian X."/>
        </authorList>
    </citation>
    <scope>NUCLEOTIDE SEQUENCE</scope>
    <source>
        <strain evidence="5">DSM 19957</strain>
    </source>
</reference>
<gene>
    <name evidence="5" type="ORF">PO878_01975</name>
</gene>
<accession>A0AAE9Y859</accession>
<evidence type="ECO:0000313" key="6">
    <source>
        <dbReference type="Proteomes" id="UP001216390"/>
    </source>
</evidence>
<keyword evidence="2 5" id="KW-0489">Methyltransferase</keyword>
<evidence type="ECO:0000256" key="2">
    <source>
        <dbReference type="ARBA" id="ARBA00022603"/>
    </source>
</evidence>
<feature type="domain" description="Methyltransferase type 11" evidence="4">
    <location>
        <begin position="56"/>
        <end position="151"/>
    </location>
</feature>
<dbReference type="PANTHER" id="PTHR44942">
    <property type="entry name" value="METHYLTRANSF_11 DOMAIN-CONTAINING PROTEIN"/>
    <property type="match status" value="1"/>
</dbReference>
<protein>
    <submittedName>
        <fullName evidence="5">Class I SAM-dependent methyltransferase</fullName>
    </submittedName>
</protein>
<dbReference type="InterPro" id="IPR051052">
    <property type="entry name" value="Diverse_substrate_MTase"/>
</dbReference>
<comment type="similarity">
    <text evidence="1">Belongs to the methyltransferase superfamily.</text>
</comment>
<dbReference type="InterPro" id="IPR029063">
    <property type="entry name" value="SAM-dependent_MTases_sf"/>
</dbReference>
<dbReference type="InterPro" id="IPR013216">
    <property type="entry name" value="Methyltransf_11"/>
</dbReference>
<dbReference type="SUPFAM" id="SSF53335">
    <property type="entry name" value="S-adenosyl-L-methionine-dependent methyltransferases"/>
    <property type="match status" value="1"/>
</dbReference>
<dbReference type="PANTHER" id="PTHR44942:SF4">
    <property type="entry name" value="METHYLTRANSFERASE TYPE 11 DOMAIN-CONTAINING PROTEIN"/>
    <property type="match status" value="1"/>
</dbReference>
<dbReference type="Gene3D" id="3.40.50.150">
    <property type="entry name" value="Vaccinia Virus protein VP39"/>
    <property type="match status" value="1"/>
</dbReference>
<evidence type="ECO:0000259" key="4">
    <source>
        <dbReference type="Pfam" id="PF08241"/>
    </source>
</evidence>
<dbReference type="Proteomes" id="UP001216390">
    <property type="component" value="Chromosome"/>
</dbReference>
<keyword evidence="6" id="KW-1185">Reference proteome</keyword>
<keyword evidence="3" id="KW-0808">Transferase</keyword>